<dbReference type="PANTHER" id="PTHR37833:SF1">
    <property type="entry name" value="SIGNAL PEPTIDE PROTEIN"/>
    <property type="match status" value="1"/>
</dbReference>
<dbReference type="InterPro" id="IPR011467">
    <property type="entry name" value="DUF1573"/>
</dbReference>
<dbReference type="Gene3D" id="2.60.40.10">
    <property type="entry name" value="Immunoglobulins"/>
    <property type="match status" value="1"/>
</dbReference>
<dbReference type="EMBL" id="GL945017">
    <property type="protein sequence ID" value="EGN56418.1"/>
    <property type="molecule type" value="Genomic_DNA"/>
</dbReference>
<dbReference type="Pfam" id="PF07610">
    <property type="entry name" value="DUF1573"/>
    <property type="match status" value="1"/>
</dbReference>
<reference evidence="2" key="1">
    <citation type="journal article" date="2011" name="Stand. Genomic Sci.">
        <title>Non-contiguous finished genome sequence of the opportunistic oral pathogen Prevotella multisaccharivorax type strain (PPPA20).</title>
        <authorList>
            <person name="Pati A."/>
            <person name="Gronow S."/>
            <person name="Lu M."/>
            <person name="Lapidus A."/>
            <person name="Nolan M."/>
            <person name="Lucas S."/>
            <person name="Hammon N."/>
            <person name="Deshpande S."/>
            <person name="Cheng J.F."/>
            <person name="Tapia R."/>
            <person name="Han C."/>
            <person name="Goodwin L."/>
            <person name="Pitluck S."/>
            <person name="Liolios K."/>
            <person name="Pagani I."/>
            <person name="Mavromatis K."/>
            <person name="Mikhailova N."/>
            <person name="Huntemann M."/>
            <person name="Chen A."/>
            <person name="Palaniappan K."/>
            <person name="Land M."/>
            <person name="Hauser L."/>
            <person name="Detter J.C."/>
            <person name="Brambilla E.M."/>
            <person name="Rohde M."/>
            <person name="Goker M."/>
            <person name="Woyke T."/>
            <person name="Bristow J."/>
            <person name="Eisen J.A."/>
            <person name="Markowitz V."/>
            <person name="Hugenholtz P."/>
            <person name="Kyrpides N.C."/>
            <person name="Klenk H.P."/>
            <person name="Ivanova N."/>
        </authorList>
    </citation>
    <scope>NUCLEOTIDE SEQUENCE [LARGE SCALE GENOMIC DNA]</scope>
    <source>
        <strain evidence="2">DSM 17128</strain>
    </source>
</reference>
<dbReference type="Proteomes" id="UP000002772">
    <property type="component" value="Unassembled WGS sequence"/>
</dbReference>
<evidence type="ECO:0000313" key="2">
    <source>
        <dbReference type="Proteomes" id="UP000002772"/>
    </source>
</evidence>
<evidence type="ECO:0008006" key="3">
    <source>
        <dbReference type="Google" id="ProtNLM"/>
    </source>
</evidence>
<dbReference type="PROSITE" id="PS51257">
    <property type="entry name" value="PROKAR_LIPOPROTEIN"/>
    <property type="match status" value="1"/>
</dbReference>
<dbReference type="InterPro" id="IPR013783">
    <property type="entry name" value="Ig-like_fold"/>
</dbReference>
<dbReference type="STRING" id="688246.Premu_0972"/>
<dbReference type="AlphaFoldDB" id="F8N7R3"/>
<proteinExistence type="predicted"/>
<accession>F8N7R3</accession>
<organism evidence="1 2">
    <name type="scientific">Hallella multisaccharivorax DSM 17128</name>
    <dbReference type="NCBI Taxonomy" id="688246"/>
    <lineage>
        <taxon>Bacteria</taxon>
        <taxon>Pseudomonadati</taxon>
        <taxon>Bacteroidota</taxon>
        <taxon>Bacteroidia</taxon>
        <taxon>Bacteroidales</taxon>
        <taxon>Prevotellaceae</taxon>
        <taxon>Hallella</taxon>
    </lineage>
</organism>
<gene>
    <name evidence="1" type="ORF">Premu_0972</name>
</gene>
<sequence>MERVFFVLLSLMLLTGCRKENKMAVTASKAKIDFETVEYNFNNVGQGHPQEYDFVFHNVGATPLVIQKTETGCSCTQVDYDKEPVDAGEGGIIRVTYLANNGTGRFSHFIAVYSNGADSTGYTTLHIEGEVSARH</sequence>
<name>F8N7R3_9BACT</name>
<dbReference type="HOGENOM" id="CLU_122784_0_1_10"/>
<dbReference type="OrthoDB" id="826619at2"/>
<dbReference type="RefSeq" id="WP_007573524.1">
    <property type="nucleotide sequence ID" value="NZ_BPTS01000001.1"/>
</dbReference>
<protein>
    <recommendedName>
        <fullName evidence="3">Lipoprotein</fullName>
    </recommendedName>
</protein>
<keyword evidence="2" id="KW-1185">Reference proteome</keyword>
<dbReference type="PANTHER" id="PTHR37833">
    <property type="entry name" value="LIPOPROTEIN-RELATED"/>
    <property type="match status" value="1"/>
</dbReference>
<evidence type="ECO:0000313" key="1">
    <source>
        <dbReference type="EMBL" id="EGN56418.1"/>
    </source>
</evidence>